<dbReference type="AlphaFoldDB" id="A0A1T4M382"/>
<dbReference type="GO" id="GO:0007165">
    <property type="term" value="P:signal transduction"/>
    <property type="evidence" value="ECO:0007669"/>
    <property type="project" value="InterPro"/>
</dbReference>
<dbReference type="InterPro" id="IPR000157">
    <property type="entry name" value="TIR_dom"/>
</dbReference>
<dbReference type="EMBL" id="FUWY01000002">
    <property type="protein sequence ID" value="SJZ61449.1"/>
    <property type="molecule type" value="Genomic_DNA"/>
</dbReference>
<reference evidence="3" key="1">
    <citation type="submission" date="2017-02" db="EMBL/GenBank/DDBJ databases">
        <authorList>
            <person name="Varghese N."/>
            <person name="Submissions S."/>
        </authorList>
    </citation>
    <scope>NUCLEOTIDE SEQUENCE [LARGE SCALE GENOMIC DNA]</scope>
    <source>
        <strain evidence="3">ATCC 25662</strain>
    </source>
</reference>
<dbReference type="Proteomes" id="UP000243297">
    <property type="component" value="Unassembled WGS sequence"/>
</dbReference>
<dbReference type="OrthoDB" id="7285215at2"/>
<name>A0A1T4M382_9FIRM</name>
<dbReference type="Gene3D" id="3.40.50.10140">
    <property type="entry name" value="Toll/interleukin-1 receptor homology (TIR) domain"/>
    <property type="match status" value="1"/>
</dbReference>
<evidence type="ECO:0000313" key="3">
    <source>
        <dbReference type="Proteomes" id="UP000243297"/>
    </source>
</evidence>
<sequence length="265" mass="31032">MEYVSVGGIFITSNINKVFICFAAKDRYLIAQPIVYHLKNYGIDTWYDRYEMVMGDNREEKNIKEGVEKCKYAIIILSKFTMFSNCAVEEITILEKRYKKSEIVIFPILYELNPDNIPDQFKWLKSLIFKEVNKKSGTHEVCNHIACKITTDIKEKINAKSIDSILFSYKDLIPSLTFELLKTYTEIDADNLNSRITILYVIYLSLCVELSENNSTISLISSIFQRLFSETKLNLPIDYREIWLLENSICILIEYYRLFCTESKI</sequence>
<evidence type="ECO:0000259" key="1">
    <source>
        <dbReference type="PROSITE" id="PS50104"/>
    </source>
</evidence>
<organism evidence="2 3">
    <name type="scientific">Anaerorhabdus furcosa</name>
    <dbReference type="NCBI Taxonomy" id="118967"/>
    <lineage>
        <taxon>Bacteria</taxon>
        <taxon>Bacillati</taxon>
        <taxon>Bacillota</taxon>
        <taxon>Erysipelotrichia</taxon>
        <taxon>Erysipelotrichales</taxon>
        <taxon>Erysipelotrichaceae</taxon>
        <taxon>Anaerorhabdus</taxon>
    </lineage>
</organism>
<dbReference type="PROSITE" id="PS50104">
    <property type="entry name" value="TIR"/>
    <property type="match status" value="1"/>
</dbReference>
<feature type="domain" description="TIR" evidence="1">
    <location>
        <begin position="14"/>
        <end position="157"/>
    </location>
</feature>
<proteinExistence type="predicted"/>
<dbReference type="RefSeq" id="WP_078711577.1">
    <property type="nucleotide sequence ID" value="NZ_FUWY01000002.1"/>
</dbReference>
<gene>
    <name evidence="2" type="ORF">SAMN02745191_1170</name>
</gene>
<evidence type="ECO:0000313" key="2">
    <source>
        <dbReference type="EMBL" id="SJZ61449.1"/>
    </source>
</evidence>
<dbReference type="InterPro" id="IPR035897">
    <property type="entry name" value="Toll_tir_struct_dom_sf"/>
</dbReference>
<accession>A0A1T4M382</accession>
<dbReference type="Pfam" id="PF13676">
    <property type="entry name" value="TIR_2"/>
    <property type="match status" value="1"/>
</dbReference>
<dbReference type="SUPFAM" id="SSF52200">
    <property type="entry name" value="Toll/Interleukin receptor TIR domain"/>
    <property type="match status" value="1"/>
</dbReference>
<protein>
    <submittedName>
        <fullName evidence="2">TIR domain-containing protein</fullName>
    </submittedName>
</protein>
<keyword evidence="3" id="KW-1185">Reference proteome</keyword>